<evidence type="ECO:0000313" key="3">
    <source>
        <dbReference type="Proteomes" id="UP000177235"/>
    </source>
</evidence>
<evidence type="ECO:0000313" key="2">
    <source>
        <dbReference type="EMBL" id="OGF00031.1"/>
    </source>
</evidence>
<organism evidence="2 3">
    <name type="scientific">Candidatus Doudnabacteria bacterium RIFCSPLOWO2_02_FULL_48_13</name>
    <dbReference type="NCBI Taxonomy" id="1817845"/>
    <lineage>
        <taxon>Bacteria</taxon>
        <taxon>Candidatus Doudnaibacteriota</taxon>
    </lineage>
</organism>
<protein>
    <submittedName>
        <fullName evidence="2">Uncharacterized protein</fullName>
    </submittedName>
</protein>
<comment type="caution">
    <text evidence="2">The sequence shown here is derived from an EMBL/GenBank/DDBJ whole genome shotgun (WGS) entry which is preliminary data.</text>
</comment>
<keyword evidence="1" id="KW-0472">Membrane</keyword>
<feature type="transmembrane region" description="Helical" evidence="1">
    <location>
        <begin position="56"/>
        <end position="78"/>
    </location>
</feature>
<dbReference type="Proteomes" id="UP000177235">
    <property type="component" value="Unassembled WGS sequence"/>
</dbReference>
<proteinExistence type="predicted"/>
<keyword evidence="1" id="KW-0812">Transmembrane</keyword>
<evidence type="ECO:0000256" key="1">
    <source>
        <dbReference type="SAM" id="Phobius"/>
    </source>
</evidence>
<accession>A0A1F5QE20</accession>
<gene>
    <name evidence="2" type="ORF">A3J05_02940</name>
</gene>
<feature type="transmembrane region" description="Helical" evidence="1">
    <location>
        <begin position="84"/>
        <end position="112"/>
    </location>
</feature>
<dbReference type="AlphaFoldDB" id="A0A1F5QE20"/>
<sequence>MKSISNQQKREPWGFFFVAPGLNIRSIKPKFPTNTANLDLSEIFYMINPHQKGGGAMARAVLTFLILISLAVWNYISLTQWSWLHYWVFCTFTLAVLSISLILDPVTIWVTIDKWHALAPSMSKALNHYRRIKGVQFWLKTGEVVIGMLCAKSDSRGTFGIRIDDATHEFAQSDVKRIVTTDEVAKREGIVWDFDEEKIEDKEIPNLWSWLKVLTKIIRKKIA</sequence>
<dbReference type="EMBL" id="MFFF01000004">
    <property type="protein sequence ID" value="OGF00031.1"/>
    <property type="molecule type" value="Genomic_DNA"/>
</dbReference>
<keyword evidence="1" id="KW-1133">Transmembrane helix</keyword>
<reference evidence="2 3" key="1">
    <citation type="journal article" date="2016" name="Nat. Commun.">
        <title>Thousands of microbial genomes shed light on interconnected biogeochemical processes in an aquifer system.</title>
        <authorList>
            <person name="Anantharaman K."/>
            <person name="Brown C.T."/>
            <person name="Hug L.A."/>
            <person name="Sharon I."/>
            <person name="Castelle C.J."/>
            <person name="Probst A.J."/>
            <person name="Thomas B.C."/>
            <person name="Singh A."/>
            <person name="Wilkins M.J."/>
            <person name="Karaoz U."/>
            <person name="Brodie E.L."/>
            <person name="Williams K.H."/>
            <person name="Hubbard S.S."/>
            <person name="Banfield J.F."/>
        </authorList>
    </citation>
    <scope>NUCLEOTIDE SEQUENCE [LARGE SCALE GENOMIC DNA]</scope>
</reference>
<name>A0A1F5QE20_9BACT</name>